<reference evidence="2 3" key="1">
    <citation type="submission" date="2023-01" db="EMBL/GenBank/DDBJ databases">
        <title>Novel species of the genus Asticcacaulis isolated from rivers.</title>
        <authorList>
            <person name="Lu H."/>
        </authorList>
    </citation>
    <scope>NUCLEOTIDE SEQUENCE [LARGE SCALE GENOMIC DNA]</scope>
    <source>
        <strain evidence="2 3">LKC15W</strain>
    </source>
</reference>
<gene>
    <name evidence="2" type="ORF">PQU98_02025</name>
</gene>
<name>A0ABT5HF59_9CAUL</name>
<proteinExistence type="predicted"/>
<evidence type="ECO:0000313" key="3">
    <source>
        <dbReference type="Proteomes" id="UP001218579"/>
    </source>
</evidence>
<dbReference type="Gene3D" id="3.40.710.10">
    <property type="entry name" value="DD-peptidase/beta-lactamase superfamily"/>
    <property type="match status" value="1"/>
</dbReference>
<dbReference type="Proteomes" id="UP001218579">
    <property type="component" value="Unassembled WGS sequence"/>
</dbReference>
<dbReference type="InterPro" id="IPR050491">
    <property type="entry name" value="AmpC-like"/>
</dbReference>
<organism evidence="2 3">
    <name type="scientific">Asticcacaulis machinosus</name>
    <dbReference type="NCBI Taxonomy" id="2984211"/>
    <lineage>
        <taxon>Bacteria</taxon>
        <taxon>Pseudomonadati</taxon>
        <taxon>Pseudomonadota</taxon>
        <taxon>Alphaproteobacteria</taxon>
        <taxon>Caulobacterales</taxon>
        <taxon>Caulobacteraceae</taxon>
        <taxon>Asticcacaulis</taxon>
    </lineage>
</organism>
<dbReference type="PANTHER" id="PTHR46825:SF9">
    <property type="entry name" value="BETA-LACTAMASE-RELATED DOMAIN-CONTAINING PROTEIN"/>
    <property type="match status" value="1"/>
</dbReference>
<sequence>MIKKLVVGLIAVIASLIALTAIYIFSIIEKRPGEIPEVTSVAHGSDYGAGAKEADAWLKALYVENNIPSVSAAVGVNGQLVWSGVIGYDDVKGRAPATLNTLYRIGSISKSLTAVAAMRMVDKGQIRLDEPVNTYVPDFADGKATYTIRQLLSHQSGVRHYSQDISESFNSKAYPDTRTAAAFVEHDPLLFEPGKGFHYSTYGYTVLALAMERAAHKPFEQIVNDEVLTQAGMMLTRQNKVDATPKPVKPYLLINGALIEAPEDNASHKYAGAGYLSTPSDLVRFGNALVARDILTPKSREALWTPALLADGKINPEYYALGFRVGGDKHGPFVHHGGTANGGYSFLLIYPETGIVVALTSNYTPMDVGFDRLAKAQTLAALFLR</sequence>
<keyword evidence="2" id="KW-0378">Hydrolase</keyword>
<dbReference type="Pfam" id="PF00144">
    <property type="entry name" value="Beta-lactamase"/>
    <property type="match status" value="1"/>
</dbReference>
<dbReference type="RefSeq" id="WP_272743205.1">
    <property type="nucleotide sequence ID" value="NZ_JAQQKV010000001.1"/>
</dbReference>
<keyword evidence="3" id="KW-1185">Reference proteome</keyword>
<evidence type="ECO:0000259" key="1">
    <source>
        <dbReference type="Pfam" id="PF00144"/>
    </source>
</evidence>
<comment type="caution">
    <text evidence="2">The sequence shown here is derived from an EMBL/GenBank/DDBJ whole genome shotgun (WGS) entry which is preliminary data.</text>
</comment>
<accession>A0ABT5HF59</accession>
<dbReference type="GO" id="GO:0016787">
    <property type="term" value="F:hydrolase activity"/>
    <property type="evidence" value="ECO:0007669"/>
    <property type="project" value="UniProtKB-KW"/>
</dbReference>
<protein>
    <submittedName>
        <fullName evidence="2">Serine hydrolase</fullName>
    </submittedName>
</protein>
<dbReference type="PANTHER" id="PTHR46825">
    <property type="entry name" value="D-ALANYL-D-ALANINE-CARBOXYPEPTIDASE/ENDOPEPTIDASE AMPH"/>
    <property type="match status" value="1"/>
</dbReference>
<dbReference type="SUPFAM" id="SSF56601">
    <property type="entry name" value="beta-lactamase/transpeptidase-like"/>
    <property type="match status" value="1"/>
</dbReference>
<feature type="domain" description="Beta-lactamase-related" evidence="1">
    <location>
        <begin position="55"/>
        <end position="378"/>
    </location>
</feature>
<dbReference type="EMBL" id="JAQQKV010000001">
    <property type="protein sequence ID" value="MDC7674894.1"/>
    <property type="molecule type" value="Genomic_DNA"/>
</dbReference>
<evidence type="ECO:0000313" key="2">
    <source>
        <dbReference type="EMBL" id="MDC7674894.1"/>
    </source>
</evidence>
<dbReference type="InterPro" id="IPR001466">
    <property type="entry name" value="Beta-lactam-related"/>
</dbReference>
<dbReference type="InterPro" id="IPR012338">
    <property type="entry name" value="Beta-lactam/transpept-like"/>
</dbReference>